<dbReference type="InterPro" id="IPR050487">
    <property type="entry name" value="FtsQ_DivIB"/>
</dbReference>
<evidence type="ECO:0000256" key="3">
    <source>
        <dbReference type="ARBA" id="ARBA00022618"/>
    </source>
</evidence>
<feature type="transmembrane region" description="Helical" evidence="9">
    <location>
        <begin position="52"/>
        <end position="70"/>
    </location>
</feature>
<protein>
    <submittedName>
        <fullName evidence="11">FtsQ-type POTRA domain-containing protein</fullName>
    </submittedName>
</protein>
<dbReference type="PANTHER" id="PTHR37820">
    <property type="entry name" value="CELL DIVISION PROTEIN DIVIB"/>
    <property type="match status" value="1"/>
</dbReference>
<evidence type="ECO:0000313" key="11">
    <source>
        <dbReference type="EMBL" id="QGK70896.1"/>
    </source>
</evidence>
<keyword evidence="5 9" id="KW-1133">Transmembrane helix</keyword>
<evidence type="ECO:0000256" key="7">
    <source>
        <dbReference type="ARBA" id="ARBA00023306"/>
    </source>
</evidence>
<dbReference type="AlphaFoldDB" id="A0A5Q3QC04"/>
<dbReference type="KEGG" id="sace:GIY23_16465"/>
<comment type="subcellular location">
    <subcellularLocation>
        <location evidence="1">Membrane</location>
    </subcellularLocation>
</comment>
<dbReference type="EMBL" id="CP045929">
    <property type="protein sequence ID" value="QGK70896.1"/>
    <property type="molecule type" value="Genomic_DNA"/>
</dbReference>
<keyword evidence="2" id="KW-1003">Cell membrane</keyword>
<gene>
    <name evidence="11" type="ORF">GIY23_16465</name>
</gene>
<dbReference type="InterPro" id="IPR013685">
    <property type="entry name" value="POTRA_FtsQ_type"/>
</dbReference>
<evidence type="ECO:0000256" key="4">
    <source>
        <dbReference type="ARBA" id="ARBA00022692"/>
    </source>
</evidence>
<feature type="region of interest" description="Disordered" evidence="8">
    <location>
        <begin position="1"/>
        <end position="45"/>
    </location>
</feature>
<evidence type="ECO:0000256" key="6">
    <source>
        <dbReference type="ARBA" id="ARBA00023136"/>
    </source>
</evidence>
<evidence type="ECO:0000313" key="12">
    <source>
        <dbReference type="Proteomes" id="UP000371041"/>
    </source>
</evidence>
<organism evidence="11 12">
    <name type="scientific">Allosaccharopolyspora coralli</name>
    <dbReference type="NCBI Taxonomy" id="2665642"/>
    <lineage>
        <taxon>Bacteria</taxon>
        <taxon>Bacillati</taxon>
        <taxon>Actinomycetota</taxon>
        <taxon>Actinomycetes</taxon>
        <taxon>Pseudonocardiales</taxon>
        <taxon>Pseudonocardiaceae</taxon>
        <taxon>Allosaccharopolyspora</taxon>
    </lineage>
</organism>
<evidence type="ECO:0000259" key="10">
    <source>
        <dbReference type="PROSITE" id="PS51779"/>
    </source>
</evidence>
<dbReference type="PANTHER" id="PTHR37820:SF1">
    <property type="entry name" value="CELL DIVISION PROTEIN FTSQ"/>
    <property type="match status" value="1"/>
</dbReference>
<dbReference type="GO" id="GO:0051301">
    <property type="term" value="P:cell division"/>
    <property type="evidence" value="ECO:0007669"/>
    <property type="project" value="UniProtKB-KW"/>
</dbReference>
<evidence type="ECO:0000256" key="9">
    <source>
        <dbReference type="SAM" id="Phobius"/>
    </source>
</evidence>
<evidence type="ECO:0000256" key="5">
    <source>
        <dbReference type="ARBA" id="ARBA00022989"/>
    </source>
</evidence>
<keyword evidence="3" id="KW-0132">Cell division</keyword>
<feature type="domain" description="POTRA" evidence="10">
    <location>
        <begin position="74"/>
        <end position="142"/>
    </location>
</feature>
<dbReference type="PROSITE" id="PS51779">
    <property type="entry name" value="POTRA"/>
    <property type="match status" value="1"/>
</dbReference>
<dbReference type="Proteomes" id="UP000371041">
    <property type="component" value="Chromosome"/>
</dbReference>
<keyword evidence="6 9" id="KW-0472">Membrane</keyword>
<dbReference type="Gene3D" id="3.10.20.310">
    <property type="entry name" value="membrane protein fhac"/>
    <property type="match status" value="1"/>
</dbReference>
<accession>A0A5Q3QC04</accession>
<sequence>MARSGRGRGTDRGRRSGPDRTRGRAGRTRRRDETADADDYGRPVAPGRRRRWIVPAVLTVVTALVLVAYFTPALSVRSVEVQGATTVPKQQLTERAQVPMGRPMLQVDSDAIVQRLRANPSIASADVSLSWPSTVSIEVTERTPKLYSMDQGMARLIDGEGVGFTKVRQPPPDLPELRVRGKERDAAVAASLRILEALPPDVRAEVTAVIANGPNNVSLDLVGNRRVEWGSTADSARKAQILPPLLTRDGTLYDVTTPALPTVA</sequence>
<name>A0A5Q3QC04_9PSEU</name>
<evidence type="ECO:0000256" key="2">
    <source>
        <dbReference type="ARBA" id="ARBA00022475"/>
    </source>
</evidence>
<proteinExistence type="predicted"/>
<dbReference type="Pfam" id="PF08478">
    <property type="entry name" value="POTRA_1"/>
    <property type="match status" value="1"/>
</dbReference>
<dbReference type="InterPro" id="IPR034746">
    <property type="entry name" value="POTRA"/>
</dbReference>
<evidence type="ECO:0000256" key="8">
    <source>
        <dbReference type="SAM" id="MobiDB-lite"/>
    </source>
</evidence>
<feature type="compositionally biased region" description="Basic and acidic residues" evidence="8">
    <location>
        <begin position="8"/>
        <end position="22"/>
    </location>
</feature>
<evidence type="ECO:0000256" key="1">
    <source>
        <dbReference type="ARBA" id="ARBA00004370"/>
    </source>
</evidence>
<dbReference type="GO" id="GO:0005886">
    <property type="term" value="C:plasma membrane"/>
    <property type="evidence" value="ECO:0007669"/>
    <property type="project" value="TreeGrafter"/>
</dbReference>
<keyword evidence="4 9" id="KW-0812">Transmembrane</keyword>
<keyword evidence="12" id="KW-1185">Reference proteome</keyword>
<keyword evidence="7" id="KW-0131">Cell cycle</keyword>
<reference evidence="12" key="1">
    <citation type="submission" date="2019-11" db="EMBL/GenBank/DDBJ databases">
        <title>The complete genome sequence of Saccharopolyspora sp. E2A.</title>
        <authorList>
            <person name="Zhang G."/>
        </authorList>
    </citation>
    <scope>NUCLEOTIDE SEQUENCE [LARGE SCALE GENOMIC DNA]</scope>
    <source>
        <strain evidence="12">E2A</strain>
    </source>
</reference>